<dbReference type="RefSeq" id="XP_018297528.1">
    <property type="nucleotide sequence ID" value="XM_018440344.1"/>
</dbReference>
<dbReference type="Proteomes" id="UP000077315">
    <property type="component" value="Unassembled WGS sequence"/>
</dbReference>
<dbReference type="VEuPathDB" id="FungiDB:PHYBLDRAFT_58536"/>
<gene>
    <name evidence="1" type="ORF">PHYBLDRAFT_58536</name>
</gene>
<protein>
    <submittedName>
        <fullName evidence="1">Uncharacterized protein</fullName>
    </submittedName>
</protein>
<name>A0A167QCP2_PHYB8</name>
<proteinExistence type="predicted"/>
<keyword evidence="2" id="KW-1185">Reference proteome</keyword>
<organism evidence="1 2">
    <name type="scientific">Phycomyces blakesleeanus (strain ATCC 8743b / DSM 1359 / FGSC 10004 / NBRC 33097 / NRRL 1555)</name>
    <dbReference type="NCBI Taxonomy" id="763407"/>
    <lineage>
        <taxon>Eukaryota</taxon>
        <taxon>Fungi</taxon>
        <taxon>Fungi incertae sedis</taxon>
        <taxon>Mucoromycota</taxon>
        <taxon>Mucoromycotina</taxon>
        <taxon>Mucoromycetes</taxon>
        <taxon>Mucorales</taxon>
        <taxon>Phycomycetaceae</taxon>
        <taxon>Phycomyces</taxon>
    </lineage>
</organism>
<dbReference type="AlphaFoldDB" id="A0A167QCP2"/>
<dbReference type="GeneID" id="29001250"/>
<accession>A0A167QCP2</accession>
<dbReference type="InParanoid" id="A0A167QCP2"/>
<evidence type="ECO:0000313" key="1">
    <source>
        <dbReference type="EMBL" id="OAD79488.1"/>
    </source>
</evidence>
<reference evidence="2" key="1">
    <citation type="submission" date="2015-06" db="EMBL/GenBank/DDBJ databases">
        <title>Expansion of signal transduction pathways in fungi by whole-genome duplication.</title>
        <authorList>
            <consortium name="DOE Joint Genome Institute"/>
            <person name="Corrochano L.M."/>
            <person name="Kuo A."/>
            <person name="Marcet-Houben M."/>
            <person name="Polaino S."/>
            <person name="Salamov A."/>
            <person name="Villalobos J.M."/>
            <person name="Alvarez M.I."/>
            <person name="Avalos J."/>
            <person name="Benito E.P."/>
            <person name="Benoit I."/>
            <person name="Burger G."/>
            <person name="Camino L.P."/>
            <person name="Canovas D."/>
            <person name="Cerda-Olmedo E."/>
            <person name="Cheng J.-F."/>
            <person name="Dominguez A."/>
            <person name="Elias M."/>
            <person name="Eslava A.P."/>
            <person name="Glaser F."/>
            <person name="Grimwood J."/>
            <person name="Gutierrez G."/>
            <person name="Heitman J."/>
            <person name="Henrissat B."/>
            <person name="Iturriaga E.A."/>
            <person name="Lang B.F."/>
            <person name="Lavin J.L."/>
            <person name="Lee S."/>
            <person name="Li W."/>
            <person name="Lindquist E."/>
            <person name="Lopez-Garcia S."/>
            <person name="Luque E.M."/>
            <person name="Marcos A.T."/>
            <person name="Martin J."/>
            <person name="McCluskey K."/>
            <person name="Medina H.R."/>
            <person name="Miralles-Duran A."/>
            <person name="Miyazaki A."/>
            <person name="Munoz-Torres E."/>
            <person name="Oguiza J.A."/>
            <person name="Ohm R."/>
            <person name="Olmedo M."/>
            <person name="Orejas M."/>
            <person name="Ortiz-Castellanos L."/>
            <person name="Pisabarro A.G."/>
            <person name="Rodriguez-Romero J."/>
            <person name="Ruiz-Herrera J."/>
            <person name="Ruiz-Vazquez R."/>
            <person name="Sanz C."/>
            <person name="Schackwitz W."/>
            <person name="Schmutz J."/>
            <person name="Shahriari M."/>
            <person name="Shelest E."/>
            <person name="Silva-Franco F."/>
            <person name="Soanes D."/>
            <person name="Syed K."/>
            <person name="Tagua V.G."/>
            <person name="Talbot N.J."/>
            <person name="Thon M."/>
            <person name="De vries R.P."/>
            <person name="Wiebenga A."/>
            <person name="Yadav J.S."/>
            <person name="Braun E.L."/>
            <person name="Baker S."/>
            <person name="Garre V."/>
            <person name="Horwitz B."/>
            <person name="Torres-Martinez S."/>
            <person name="Idnurm A."/>
            <person name="Herrera-Estrella A."/>
            <person name="Gabaldon T."/>
            <person name="Grigoriev I.V."/>
        </authorList>
    </citation>
    <scope>NUCLEOTIDE SEQUENCE [LARGE SCALE GENOMIC DNA]</scope>
    <source>
        <strain evidence="2">NRRL 1555(-)</strain>
    </source>
</reference>
<evidence type="ECO:0000313" key="2">
    <source>
        <dbReference type="Proteomes" id="UP000077315"/>
    </source>
</evidence>
<dbReference type="EMBL" id="KV440972">
    <property type="protein sequence ID" value="OAD79488.1"/>
    <property type="molecule type" value="Genomic_DNA"/>
</dbReference>
<sequence>MPVQDQAMSSMHLNHRHALPPAWELQIVESLTSLQLGNIQRVLPYHSKHHGKMFGFNVLCLLLPNQFPFEHQQTGKEGDYSCTYHIPIPKFTCQFHGKVHAFRQEQKRSGPLNDISEAKGDCPVQPLHDKLVLLKFQKLSRVQMLVPSKDRKYCLWP</sequence>